<evidence type="ECO:0000256" key="5">
    <source>
        <dbReference type="SAM" id="MobiDB-lite"/>
    </source>
</evidence>
<feature type="transmembrane region" description="Helical" evidence="6">
    <location>
        <begin position="117"/>
        <end position="140"/>
    </location>
</feature>
<evidence type="ECO:0000256" key="1">
    <source>
        <dbReference type="ARBA" id="ARBA00004141"/>
    </source>
</evidence>
<dbReference type="Proteomes" id="UP000617734">
    <property type="component" value="Unassembled WGS sequence"/>
</dbReference>
<accession>A0A919FUL5</accession>
<protein>
    <submittedName>
        <fullName evidence="8">Transport permease protein</fullName>
    </submittedName>
</protein>
<dbReference type="AlphaFoldDB" id="A0A919FUL5"/>
<evidence type="ECO:0000256" key="2">
    <source>
        <dbReference type="ARBA" id="ARBA00022692"/>
    </source>
</evidence>
<organism evidence="8 9">
    <name type="scientific">Kitasatospora indigofera</name>
    <dbReference type="NCBI Taxonomy" id="67307"/>
    <lineage>
        <taxon>Bacteria</taxon>
        <taxon>Bacillati</taxon>
        <taxon>Actinomycetota</taxon>
        <taxon>Actinomycetes</taxon>
        <taxon>Kitasatosporales</taxon>
        <taxon>Streptomycetaceae</taxon>
        <taxon>Kitasatospora</taxon>
    </lineage>
</organism>
<dbReference type="PANTHER" id="PTHR43229">
    <property type="entry name" value="NODULATION PROTEIN J"/>
    <property type="match status" value="1"/>
</dbReference>
<evidence type="ECO:0000259" key="7">
    <source>
        <dbReference type="Pfam" id="PF01061"/>
    </source>
</evidence>
<dbReference type="GeneID" id="95354014"/>
<dbReference type="EMBL" id="BNBO01000018">
    <property type="protein sequence ID" value="GHH72755.1"/>
    <property type="molecule type" value="Genomic_DNA"/>
</dbReference>
<evidence type="ECO:0000256" key="4">
    <source>
        <dbReference type="ARBA" id="ARBA00023136"/>
    </source>
</evidence>
<dbReference type="PANTHER" id="PTHR43229:SF2">
    <property type="entry name" value="NODULATION PROTEIN J"/>
    <property type="match status" value="1"/>
</dbReference>
<evidence type="ECO:0000256" key="6">
    <source>
        <dbReference type="SAM" id="Phobius"/>
    </source>
</evidence>
<dbReference type="Pfam" id="PF01061">
    <property type="entry name" value="ABC2_membrane"/>
    <property type="match status" value="1"/>
</dbReference>
<evidence type="ECO:0000313" key="8">
    <source>
        <dbReference type="EMBL" id="GHH72755.1"/>
    </source>
</evidence>
<feature type="compositionally biased region" description="Low complexity" evidence="5">
    <location>
        <begin position="37"/>
        <end position="48"/>
    </location>
</feature>
<comment type="subcellular location">
    <subcellularLocation>
        <location evidence="1">Membrane</location>
        <topology evidence="1">Multi-pass membrane protein</topology>
    </subcellularLocation>
</comment>
<keyword evidence="4 6" id="KW-0472">Membrane</keyword>
<reference evidence="8" key="2">
    <citation type="submission" date="2020-09" db="EMBL/GenBank/DDBJ databases">
        <authorList>
            <person name="Sun Q."/>
            <person name="Ohkuma M."/>
        </authorList>
    </citation>
    <scope>NUCLEOTIDE SEQUENCE</scope>
    <source>
        <strain evidence="8">JCM 4646</strain>
    </source>
</reference>
<feature type="transmembrane region" description="Helical" evidence="6">
    <location>
        <begin position="87"/>
        <end position="105"/>
    </location>
</feature>
<dbReference type="InterPro" id="IPR013525">
    <property type="entry name" value="ABC2_TM"/>
</dbReference>
<feature type="transmembrane region" description="Helical" evidence="6">
    <location>
        <begin position="299"/>
        <end position="319"/>
    </location>
</feature>
<dbReference type="GO" id="GO:0016020">
    <property type="term" value="C:membrane"/>
    <property type="evidence" value="ECO:0007669"/>
    <property type="project" value="UniProtKB-SubCell"/>
</dbReference>
<feature type="compositionally biased region" description="Low complexity" evidence="5">
    <location>
        <begin position="1"/>
        <end position="12"/>
    </location>
</feature>
<reference evidence="8" key="1">
    <citation type="journal article" date="2014" name="Int. J. Syst. Evol. Microbiol.">
        <title>Complete genome sequence of Corynebacterium casei LMG S-19264T (=DSM 44701T), isolated from a smear-ripened cheese.</title>
        <authorList>
            <consortium name="US DOE Joint Genome Institute (JGI-PGF)"/>
            <person name="Walter F."/>
            <person name="Albersmeier A."/>
            <person name="Kalinowski J."/>
            <person name="Ruckert C."/>
        </authorList>
    </citation>
    <scope>NUCLEOTIDE SEQUENCE</scope>
    <source>
        <strain evidence="8">JCM 4646</strain>
    </source>
</reference>
<feature type="region of interest" description="Disordered" evidence="5">
    <location>
        <begin position="1"/>
        <end position="60"/>
    </location>
</feature>
<dbReference type="GO" id="GO:0140359">
    <property type="term" value="F:ABC-type transporter activity"/>
    <property type="evidence" value="ECO:0007669"/>
    <property type="project" value="InterPro"/>
</dbReference>
<feature type="transmembrane region" description="Helical" evidence="6">
    <location>
        <begin position="161"/>
        <end position="185"/>
    </location>
</feature>
<evidence type="ECO:0000313" key="9">
    <source>
        <dbReference type="Proteomes" id="UP000617734"/>
    </source>
</evidence>
<sequence length="331" mass="34733">MSSATDSSATDRSATDRGVITGVLTGGAGDGRGDNRGGAAARTATGSRAAKRPGPAAERRRELGWPQYARGQFLLSWRVFWRNRRSTFIGFLLPVLLNLVVAAPLRDKEIGGVNAAAYSTVGFIGFALVTSFINLLNGVVARRDDLVLKRLRGTEVPATAIFAGQFGAAGAVVLLQVLLLGGLSVGWFGAPLPADPLLFALTLVAGYLLFAVLAVALSGLTRSAEAAPMVATPVLLVCMFGSGVVAPLSSMPHWLQGPAHNLPLAPVVETLRTAWFGRPFGAETWSGGALARIDLLHGWQHAAGSLLLVAAWTAGAAVLGRRLFRWEPRHG</sequence>
<proteinExistence type="predicted"/>
<keyword evidence="3 6" id="KW-1133">Transmembrane helix</keyword>
<keyword evidence="2 6" id="KW-0812">Transmembrane</keyword>
<comment type="caution">
    <text evidence="8">The sequence shown here is derived from an EMBL/GenBank/DDBJ whole genome shotgun (WGS) entry which is preliminary data.</text>
</comment>
<keyword evidence="9" id="KW-1185">Reference proteome</keyword>
<name>A0A919FUL5_9ACTN</name>
<dbReference type="InterPro" id="IPR051784">
    <property type="entry name" value="Nod_factor_ABC_transporter"/>
</dbReference>
<gene>
    <name evidence="8" type="ORF">GCM10018781_36000</name>
</gene>
<evidence type="ECO:0000256" key="3">
    <source>
        <dbReference type="ARBA" id="ARBA00022989"/>
    </source>
</evidence>
<dbReference type="RefSeq" id="WP_190211862.1">
    <property type="nucleotide sequence ID" value="NZ_BNBO01000018.1"/>
</dbReference>
<feature type="domain" description="ABC-2 type transporter transmembrane" evidence="7">
    <location>
        <begin position="76"/>
        <end position="274"/>
    </location>
</feature>
<feature type="transmembrane region" description="Helical" evidence="6">
    <location>
        <begin position="229"/>
        <end position="248"/>
    </location>
</feature>
<feature type="transmembrane region" description="Helical" evidence="6">
    <location>
        <begin position="197"/>
        <end position="217"/>
    </location>
</feature>